<dbReference type="Proteomes" id="UP000290289">
    <property type="component" value="Chromosome 11"/>
</dbReference>
<accession>A0A498IRW0</accession>
<proteinExistence type="predicted"/>
<dbReference type="STRING" id="3750.A0A498IRW0"/>
<evidence type="ECO:0000313" key="2">
    <source>
        <dbReference type="EMBL" id="RXH84013.1"/>
    </source>
</evidence>
<evidence type="ECO:0000256" key="1">
    <source>
        <dbReference type="SAM" id="Phobius"/>
    </source>
</evidence>
<dbReference type="EMBL" id="RDQH01000337">
    <property type="protein sequence ID" value="RXH84013.1"/>
    <property type="molecule type" value="Genomic_DNA"/>
</dbReference>
<dbReference type="AlphaFoldDB" id="A0A498IRW0"/>
<keyword evidence="1" id="KW-0472">Membrane</keyword>
<name>A0A498IRW0_MALDO</name>
<sequence>MGGEEIAGPPAPKVLRLLYFVGAGFICTVGINKWREMQRKSMALQQHQQQQQLPENASNALELSWRRQHSSMRCGLHVNFTLVVKKLLKSGVASFALPSRLCAEEDEDGDVLTFASNDIWGWY</sequence>
<gene>
    <name evidence="2" type="ORF">DVH24_026912</name>
</gene>
<reference evidence="2 3" key="1">
    <citation type="submission" date="2018-10" db="EMBL/GenBank/DDBJ databases">
        <title>A high-quality apple genome assembly.</title>
        <authorList>
            <person name="Hu J."/>
        </authorList>
    </citation>
    <scope>NUCLEOTIDE SEQUENCE [LARGE SCALE GENOMIC DNA]</scope>
    <source>
        <strain evidence="3">cv. HFTH1</strain>
        <tissue evidence="2">Young leaf</tissue>
    </source>
</reference>
<keyword evidence="1" id="KW-1133">Transmembrane helix</keyword>
<comment type="caution">
    <text evidence="2">The sequence shown here is derived from an EMBL/GenBank/DDBJ whole genome shotgun (WGS) entry which is preliminary data.</text>
</comment>
<evidence type="ECO:0000313" key="3">
    <source>
        <dbReference type="Proteomes" id="UP000290289"/>
    </source>
</evidence>
<organism evidence="2 3">
    <name type="scientific">Malus domestica</name>
    <name type="common">Apple</name>
    <name type="synonym">Pyrus malus</name>
    <dbReference type="NCBI Taxonomy" id="3750"/>
    <lineage>
        <taxon>Eukaryota</taxon>
        <taxon>Viridiplantae</taxon>
        <taxon>Streptophyta</taxon>
        <taxon>Embryophyta</taxon>
        <taxon>Tracheophyta</taxon>
        <taxon>Spermatophyta</taxon>
        <taxon>Magnoliopsida</taxon>
        <taxon>eudicotyledons</taxon>
        <taxon>Gunneridae</taxon>
        <taxon>Pentapetalae</taxon>
        <taxon>rosids</taxon>
        <taxon>fabids</taxon>
        <taxon>Rosales</taxon>
        <taxon>Rosaceae</taxon>
        <taxon>Amygdaloideae</taxon>
        <taxon>Maleae</taxon>
        <taxon>Malus</taxon>
    </lineage>
</organism>
<feature type="transmembrane region" description="Helical" evidence="1">
    <location>
        <begin position="17"/>
        <end position="34"/>
    </location>
</feature>
<keyword evidence="3" id="KW-1185">Reference proteome</keyword>
<keyword evidence="1" id="KW-0812">Transmembrane</keyword>
<protein>
    <submittedName>
        <fullName evidence="2">Uncharacterized protein</fullName>
    </submittedName>
</protein>